<dbReference type="SUPFAM" id="SSF54495">
    <property type="entry name" value="UBC-like"/>
    <property type="match status" value="1"/>
</dbReference>
<protein>
    <recommendedName>
        <fullName evidence="2">SEC-C domain-containing protein</fullName>
    </recommendedName>
</protein>
<evidence type="ECO:0008006" key="2">
    <source>
        <dbReference type="Google" id="ProtNLM"/>
    </source>
</evidence>
<evidence type="ECO:0000313" key="1">
    <source>
        <dbReference type="EMBL" id="HEC68456.1"/>
    </source>
</evidence>
<gene>
    <name evidence="1" type="ORF">ENI35_06590</name>
</gene>
<dbReference type="CDD" id="cd00195">
    <property type="entry name" value="UBCc_UEV"/>
    <property type="match status" value="1"/>
</dbReference>
<sequence>MDDREDLIKQQFEELVQTFPSLRLCEDRPRHWVIRGKISFSASFQNDTITDTFSVMIILPDDYPHSPPNVQETGGRIPADFHQNPDRTLCLGIPIEVRQRFKKEPTLLAFVEKLLIPYLYSYSYFEKYGKLPFGEFAHGGKGIREYYQELFKTDDIYIVLELLKIMANGSYRGHHLCPCNSGKILRKCHGQLILKLLKEYPKEIFFKDFLYILISLEDKEKDYIMKEKNFTMPRVLQRKLNEMARTKNNQEKYK</sequence>
<name>A0A7C2AM23_DESA2</name>
<dbReference type="EMBL" id="DRIH01000235">
    <property type="protein sequence ID" value="HEC68456.1"/>
    <property type="molecule type" value="Genomic_DNA"/>
</dbReference>
<dbReference type="Proteomes" id="UP000885738">
    <property type="component" value="Unassembled WGS sequence"/>
</dbReference>
<dbReference type="InterPro" id="IPR016135">
    <property type="entry name" value="UBQ-conjugating_enzyme/RWD"/>
</dbReference>
<proteinExistence type="predicted"/>
<reference evidence="1" key="1">
    <citation type="journal article" date="2020" name="mSystems">
        <title>Genome- and Community-Level Interaction Insights into Carbon Utilization and Element Cycling Functions of Hydrothermarchaeota in Hydrothermal Sediment.</title>
        <authorList>
            <person name="Zhou Z."/>
            <person name="Liu Y."/>
            <person name="Xu W."/>
            <person name="Pan J."/>
            <person name="Luo Z.H."/>
            <person name="Li M."/>
        </authorList>
    </citation>
    <scope>NUCLEOTIDE SEQUENCE [LARGE SCALE GENOMIC DNA]</scope>
    <source>
        <strain evidence="1">HyVt-389</strain>
    </source>
</reference>
<organism evidence="1">
    <name type="scientific">Desulfofervidus auxilii</name>
    <dbReference type="NCBI Taxonomy" id="1621989"/>
    <lineage>
        <taxon>Bacteria</taxon>
        <taxon>Pseudomonadati</taxon>
        <taxon>Thermodesulfobacteriota</taxon>
        <taxon>Candidatus Desulfofervidia</taxon>
        <taxon>Candidatus Desulfofervidales</taxon>
        <taxon>Candidatus Desulfofervidaceae</taxon>
        <taxon>Candidatus Desulfofervidus</taxon>
    </lineage>
</organism>
<comment type="caution">
    <text evidence="1">The sequence shown here is derived from an EMBL/GenBank/DDBJ whole genome shotgun (WGS) entry which is preliminary data.</text>
</comment>
<dbReference type="AlphaFoldDB" id="A0A7C2AM23"/>
<accession>A0A7C2AM23</accession>